<accession>A0ABV5V0K8</accession>
<dbReference type="Proteomes" id="UP001589613">
    <property type="component" value="Unassembled WGS sequence"/>
</dbReference>
<reference evidence="5 6" key="1">
    <citation type="submission" date="2024-09" db="EMBL/GenBank/DDBJ databases">
        <authorList>
            <person name="Sun Q."/>
            <person name="Mori K."/>
        </authorList>
    </citation>
    <scope>NUCLEOTIDE SEQUENCE [LARGE SCALE GENOMIC DNA]</scope>
    <source>
        <strain evidence="5 6">JCM 12763</strain>
    </source>
</reference>
<comment type="similarity">
    <text evidence="1">Belongs to the peptidase S51 family.</text>
</comment>
<organism evidence="5 6">
    <name type="scientific">Ornithinimicrobium kibberense</name>
    <dbReference type="NCBI Taxonomy" id="282060"/>
    <lineage>
        <taxon>Bacteria</taxon>
        <taxon>Bacillati</taxon>
        <taxon>Actinomycetota</taxon>
        <taxon>Actinomycetes</taxon>
        <taxon>Micrococcales</taxon>
        <taxon>Ornithinimicrobiaceae</taxon>
        <taxon>Ornithinimicrobium</taxon>
    </lineage>
</organism>
<gene>
    <name evidence="5" type="ORF">ACFFN0_04370</name>
</gene>
<proteinExistence type="inferred from homology"/>
<sequence>MTTVLVGGGPDTTRRRDCLQPFVEACLQRDVSRVGLLLAGDADSAELFAPEYTTLLPKLADRINIVALEDGIQRISQFDALVVGGGPTPAYHSALRPVFADIRRMVASGCPYLGFSAGAMIAGDQAVLGGYQTGGVDVCPADWSEGLNEITLRGGLGIVPGVIEVHAAQAGTLGRAIHIVLRQQARIAVALDEDTALHSSADRATEVLGAGRAWWIHANELGQAVVDPVSAGQSVPDQVQRLQHGR</sequence>
<dbReference type="PANTHER" id="PTHR36175:SF1">
    <property type="entry name" value="CYANOPHYCINASE"/>
    <property type="match status" value="1"/>
</dbReference>
<dbReference type="SUPFAM" id="SSF52317">
    <property type="entry name" value="Class I glutamine amidotransferase-like"/>
    <property type="match status" value="1"/>
</dbReference>
<keyword evidence="6" id="KW-1185">Reference proteome</keyword>
<keyword evidence="3" id="KW-0378">Hydrolase</keyword>
<dbReference type="RefSeq" id="WP_181409675.1">
    <property type="nucleotide sequence ID" value="NZ_JBHMAX010000008.1"/>
</dbReference>
<dbReference type="PANTHER" id="PTHR36175">
    <property type="entry name" value="CYANOPHYCINASE"/>
    <property type="match status" value="1"/>
</dbReference>
<dbReference type="InterPro" id="IPR005320">
    <property type="entry name" value="Peptidase_S51"/>
</dbReference>
<evidence type="ECO:0000256" key="4">
    <source>
        <dbReference type="ARBA" id="ARBA00022825"/>
    </source>
</evidence>
<evidence type="ECO:0000256" key="1">
    <source>
        <dbReference type="ARBA" id="ARBA00006534"/>
    </source>
</evidence>
<keyword evidence="4" id="KW-0720">Serine protease</keyword>
<protein>
    <submittedName>
        <fullName evidence="5">Type 1 glutamine amidotransferase-like domain-containing protein</fullName>
    </submittedName>
</protein>
<evidence type="ECO:0000256" key="2">
    <source>
        <dbReference type="ARBA" id="ARBA00022670"/>
    </source>
</evidence>
<dbReference type="Pfam" id="PF03575">
    <property type="entry name" value="Peptidase_S51"/>
    <property type="match status" value="1"/>
</dbReference>
<comment type="caution">
    <text evidence="5">The sequence shown here is derived from an EMBL/GenBank/DDBJ whole genome shotgun (WGS) entry which is preliminary data.</text>
</comment>
<evidence type="ECO:0000256" key="3">
    <source>
        <dbReference type="ARBA" id="ARBA00022801"/>
    </source>
</evidence>
<dbReference type="InterPro" id="IPR029062">
    <property type="entry name" value="Class_I_gatase-like"/>
</dbReference>
<evidence type="ECO:0000313" key="5">
    <source>
        <dbReference type="EMBL" id="MFB9731278.1"/>
    </source>
</evidence>
<name>A0ABV5V0K8_9MICO</name>
<keyword evidence="2" id="KW-0645">Protease</keyword>
<dbReference type="Gene3D" id="3.40.50.880">
    <property type="match status" value="1"/>
</dbReference>
<evidence type="ECO:0000313" key="6">
    <source>
        <dbReference type="Proteomes" id="UP001589613"/>
    </source>
</evidence>
<dbReference type="EMBL" id="JBHMAX010000008">
    <property type="protein sequence ID" value="MFB9731278.1"/>
    <property type="molecule type" value="Genomic_DNA"/>
</dbReference>